<feature type="non-terminal residue" evidence="1">
    <location>
        <position position="1"/>
    </location>
</feature>
<dbReference type="SUPFAM" id="SSF81653">
    <property type="entry name" value="Calcium ATPase, transduction domain A"/>
    <property type="match status" value="1"/>
</dbReference>
<proteinExistence type="predicted"/>
<accession>A0A8S3BFB7</accession>
<protein>
    <submittedName>
        <fullName evidence="1">Uncharacterized protein</fullName>
    </submittedName>
</protein>
<dbReference type="InterPro" id="IPR008250">
    <property type="entry name" value="ATPase_P-typ_transduc_dom_A_sf"/>
</dbReference>
<organism evidence="1 2">
    <name type="scientific">Rotaria magnacalcarata</name>
    <dbReference type="NCBI Taxonomy" id="392030"/>
    <lineage>
        <taxon>Eukaryota</taxon>
        <taxon>Metazoa</taxon>
        <taxon>Spiralia</taxon>
        <taxon>Gnathifera</taxon>
        <taxon>Rotifera</taxon>
        <taxon>Eurotatoria</taxon>
        <taxon>Bdelloidea</taxon>
        <taxon>Philodinida</taxon>
        <taxon>Philodinidae</taxon>
        <taxon>Rotaria</taxon>
    </lineage>
</organism>
<sequence>EADLVKKHEDDDVGLLAGTHVMEGSGRMLVVGVGLNSQVGRIMSLLGATDED</sequence>
<evidence type="ECO:0000313" key="1">
    <source>
        <dbReference type="EMBL" id="CAF4819761.1"/>
    </source>
</evidence>
<dbReference type="AlphaFoldDB" id="A0A8S3BFB7"/>
<comment type="caution">
    <text evidence="1">The sequence shown here is derived from an EMBL/GenBank/DDBJ whole genome shotgun (WGS) entry which is preliminary data.</text>
</comment>
<dbReference type="Gene3D" id="1.20.1110.10">
    <property type="entry name" value="Calcium-transporting ATPase, transmembrane domain"/>
    <property type="match status" value="1"/>
</dbReference>
<gene>
    <name evidence="1" type="ORF">SMN809_LOCUS47987</name>
</gene>
<name>A0A8S3BFB7_9BILA</name>
<reference evidence="1" key="1">
    <citation type="submission" date="2021-02" db="EMBL/GenBank/DDBJ databases">
        <authorList>
            <person name="Nowell W R."/>
        </authorList>
    </citation>
    <scope>NUCLEOTIDE SEQUENCE</scope>
</reference>
<dbReference type="Proteomes" id="UP000676336">
    <property type="component" value="Unassembled WGS sequence"/>
</dbReference>
<dbReference type="EMBL" id="CAJOBI010153193">
    <property type="protein sequence ID" value="CAF4819761.1"/>
    <property type="molecule type" value="Genomic_DNA"/>
</dbReference>
<feature type="non-terminal residue" evidence="1">
    <location>
        <position position="52"/>
    </location>
</feature>
<evidence type="ECO:0000313" key="2">
    <source>
        <dbReference type="Proteomes" id="UP000676336"/>
    </source>
</evidence>